<accession>A0A0F4Z3P2</accession>
<keyword evidence="2" id="KW-0032">Aminotransferase</keyword>
<gene>
    <name evidence="2" type="ORF">T310_1419</name>
</gene>
<dbReference type="InterPro" id="IPR015421">
    <property type="entry name" value="PyrdxlP-dep_Trfase_major"/>
</dbReference>
<evidence type="ECO:0000313" key="3">
    <source>
        <dbReference type="Proteomes" id="UP000053958"/>
    </source>
</evidence>
<evidence type="ECO:0000313" key="2">
    <source>
        <dbReference type="EMBL" id="KKA24518.1"/>
    </source>
</evidence>
<organism evidence="2 3">
    <name type="scientific">Rasamsonia emersonii (strain ATCC 16479 / CBS 393.64 / IMI 116815)</name>
    <dbReference type="NCBI Taxonomy" id="1408163"/>
    <lineage>
        <taxon>Eukaryota</taxon>
        <taxon>Fungi</taxon>
        <taxon>Dikarya</taxon>
        <taxon>Ascomycota</taxon>
        <taxon>Pezizomycotina</taxon>
        <taxon>Eurotiomycetes</taxon>
        <taxon>Eurotiomycetidae</taxon>
        <taxon>Eurotiales</taxon>
        <taxon>Trichocomaceae</taxon>
        <taxon>Rasamsonia</taxon>
    </lineage>
</organism>
<dbReference type="STRING" id="1408163.A0A0F4Z3P2"/>
<protein>
    <submittedName>
        <fullName evidence="2">Aminotransferase</fullName>
    </submittedName>
</protein>
<name>A0A0F4Z3P2_RASE3</name>
<dbReference type="InterPro" id="IPR015424">
    <property type="entry name" value="PyrdxlP-dep_Trfase"/>
</dbReference>
<dbReference type="PANTHER" id="PTHR43586:SF21">
    <property type="entry name" value="PYRIDOXAL PHOSPHATE (PLP)-DEPENDENT ASPARTATE AMINOTRANSFERASE SUPERFAMILY"/>
    <property type="match status" value="1"/>
</dbReference>
<dbReference type="Proteomes" id="UP000053958">
    <property type="component" value="Unassembled WGS sequence"/>
</dbReference>
<evidence type="ECO:0000259" key="1">
    <source>
        <dbReference type="Pfam" id="PF00266"/>
    </source>
</evidence>
<dbReference type="AlphaFoldDB" id="A0A0F4Z3P2"/>
<dbReference type="PANTHER" id="PTHR43586">
    <property type="entry name" value="CYSTEINE DESULFURASE"/>
    <property type="match status" value="1"/>
</dbReference>
<dbReference type="EMBL" id="LASV01000060">
    <property type="protein sequence ID" value="KKA24518.1"/>
    <property type="molecule type" value="Genomic_DNA"/>
</dbReference>
<dbReference type="InterPro" id="IPR015422">
    <property type="entry name" value="PyrdxlP-dep_Trfase_small"/>
</dbReference>
<sequence>MSTFNVAQARARFPALQQPQIYLDNAGGSQVLDTVIDSIRDYLSRTNVQLGATYNISRASSAAYDNAYQAAAKFINASPDEIVFGASSTQLLHNLSTALDFQPGDELILSKLNHEANTAAWVRTAQRFGLTVKWWSAADATNPVCDLDELKTLLSDKTKLVACPHASNITGTITKVKEIADVVHSFPNALLCVDGVALAPHRQVDVKALDVDFYAFSWYKVYGPHIAQLYASSRVHSHINSLAHFFKDDLPQTLDVKLNLASVNYELVQSIPRVVDYFGPDPASTWAQIAAYEEKLQSILLDFLNSCSNVTIYGEPSSSKDLRVPVISFTVKGMKSQQLVEEVEKRSQLGFRSGHMYSYRLLKDVFGLEDVEDGVIRVSMLHYNTEDEINELVRVLKEVIPQE</sequence>
<dbReference type="GeneID" id="25313770"/>
<dbReference type="InterPro" id="IPR000192">
    <property type="entry name" value="Aminotrans_V_dom"/>
</dbReference>
<dbReference type="SUPFAM" id="SSF53383">
    <property type="entry name" value="PLP-dependent transferases"/>
    <property type="match status" value="1"/>
</dbReference>
<keyword evidence="2" id="KW-0808">Transferase</keyword>
<dbReference type="Gene3D" id="3.90.1150.10">
    <property type="entry name" value="Aspartate Aminotransferase, domain 1"/>
    <property type="match status" value="1"/>
</dbReference>
<comment type="caution">
    <text evidence="2">The sequence shown here is derived from an EMBL/GenBank/DDBJ whole genome shotgun (WGS) entry which is preliminary data.</text>
</comment>
<reference evidence="2 3" key="1">
    <citation type="submission" date="2015-04" db="EMBL/GenBank/DDBJ databases">
        <authorList>
            <person name="Heijne W.H."/>
            <person name="Fedorova N.D."/>
            <person name="Nierman W.C."/>
            <person name="Vollebregt A.W."/>
            <person name="Zhao Z."/>
            <person name="Wu L."/>
            <person name="Kumar M."/>
            <person name="Stam H."/>
            <person name="van den Berg M.A."/>
            <person name="Pel H.J."/>
        </authorList>
    </citation>
    <scope>NUCLEOTIDE SEQUENCE [LARGE SCALE GENOMIC DNA]</scope>
    <source>
        <strain evidence="2 3">CBS 393.64</strain>
    </source>
</reference>
<dbReference type="GO" id="GO:0008483">
    <property type="term" value="F:transaminase activity"/>
    <property type="evidence" value="ECO:0007669"/>
    <property type="project" value="UniProtKB-KW"/>
</dbReference>
<dbReference type="RefSeq" id="XP_013331130.1">
    <property type="nucleotide sequence ID" value="XM_013475676.1"/>
</dbReference>
<dbReference type="Pfam" id="PF00266">
    <property type="entry name" value="Aminotran_5"/>
    <property type="match status" value="1"/>
</dbReference>
<dbReference type="OrthoDB" id="420046at2759"/>
<keyword evidence="3" id="KW-1185">Reference proteome</keyword>
<proteinExistence type="predicted"/>
<feature type="domain" description="Aminotransferase class V" evidence="1">
    <location>
        <begin position="21"/>
        <end position="392"/>
    </location>
</feature>
<dbReference type="Gene3D" id="3.40.640.10">
    <property type="entry name" value="Type I PLP-dependent aspartate aminotransferase-like (Major domain)"/>
    <property type="match status" value="1"/>
</dbReference>